<protein>
    <submittedName>
        <fullName evidence="1">Uncharacterized protein</fullName>
    </submittedName>
</protein>
<comment type="caution">
    <text evidence="1">The sequence shown here is derived from an EMBL/GenBank/DDBJ whole genome shotgun (WGS) entry which is preliminary data.</text>
</comment>
<accession>A0A8S2U7N8</accession>
<sequence>MGSQAAISSYTIIIDQLKQIRQIHELETDDIQQQLESVNPEQQ</sequence>
<dbReference type="EMBL" id="CAJOBI010040033">
    <property type="protein sequence ID" value="CAF4319960.1"/>
    <property type="molecule type" value="Genomic_DNA"/>
</dbReference>
<reference evidence="1" key="1">
    <citation type="submission" date="2021-02" db="EMBL/GenBank/DDBJ databases">
        <authorList>
            <person name="Nowell W R."/>
        </authorList>
    </citation>
    <scope>NUCLEOTIDE SEQUENCE</scope>
</reference>
<feature type="non-terminal residue" evidence="1">
    <location>
        <position position="43"/>
    </location>
</feature>
<dbReference type="AlphaFoldDB" id="A0A8S2U7N8"/>
<evidence type="ECO:0000313" key="2">
    <source>
        <dbReference type="Proteomes" id="UP000676336"/>
    </source>
</evidence>
<evidence type="ECO:0000313" key="1">
    <source>
        <dbReference type="EMBL" id="CAF4319960.1"/>
    </source>
</evidence>
<proteinExistence type="predicted"/>
<name>A0A8S2U7N8_9BILA</name>
<organism evidence="1 2">
    <name type="scientific">Rotaria magnacalcarata</name>
    <dbReference type="NCBI Taxonomy" id="392030"/>
    <lineage>
        <taxon>Eukaryota</taxon>
        <taxon>Metazoa</taxon>
        <taxon>Spiralia</taxon>
        <taxon>Gnathifera</taxon>
        <taxon>Rotifera</taxon>
        <taxon>Eurotatoria</taxon>
        <taxon>Bdelloidea</taxon>
        <taxon>Philodinida</taxon>
        <taxon>Philodinidae</taxon>
        <taxon>Rotaria</taxon>
    </lineage>
</organism>
<gene>
    <name evidence="1" type="ORF">SMN809_LOCUS26908</name>
</gene>
<dbReference type="Proteomes" id="UP000676336">
    <property type="component" value="Unassembled WGS sequence"/>
</dbReference>